<sequence>MTRLCNNICTSVPWQTLQAANKVKAIWRLSELLTTKLPTGTFPVKVNYLAPWLHYPCFQQITSCHLFQSQCMVQSNHEKWQSVRFLQGR</sequence>
<evidence type="ECO:0000259" key="1">
    <source>
        <dbReference type="Pfam" id="PF11904"/>
    </source>
</evidence>
<accession>C0P931</accession>
<dbReference type="EMBL" id="BT064800">
    <property type="protein sequence ID" value="ACN30676.1"/>
    <property type="molecule type" value="mRNA"/>
</dbReference>
<protein>
    <recommendedName>
        <fullName evidence="1">Ankyrin repeat domain-containing protein</fullName>
    </recommendedName>
</protein>
<name>C0P931_MAIZE</name>
<evidence type="ECO:0000313" key="2">
    <source>
        <dbReference type="EMBL" id="ACN30676.1"/>
    </source>
</evidence>
<feature type="domain" description="Ankyrin repeat" evidence="1">
    <location>
        <begin position="20"/>
        <end position="47"/>
    </location>
</feature>
<reference evidence="2" key="1">
    <citation type="journal article" date="2009" name="PLoS Genet.">
        <title>Sequencing, mapping, and analysis of 27,455 maize full-length cDNAs.</title>
        <authorList>
            <person name="Soderlund C."/>
            <person name="Descour A."/>
            <person name="Kudrna D."/>
            <person name="Bomhoff M."/>
            <person name="Boyd L."/>
            <person name="Currie J."/>
            <person name="Angelova A."/>
            <person name="Collura K."/>
            <person name="Wissotski M."/>
            <person name="Ashley E."/>
            <person name="Morrow D."/>
            <person name="Fernandes J."/>
            <person name="Walbot V."/>
            <person name="Yu Y."/>
        </authorList>
    </citation>
    <scope>NUCLEOTIDE SEQUENCE</scope>
    <source>
        <strain evidence="2">B73</strain>
    </source>
</reference>
<dbReference type="AlphaFoldDB" id="C0P931"/>
<dbReference type="InterPro" id="IPR055285">
    <property type="entry name" value="ANKRD13_C"/>
</dbReference>
<organism evidence="2">
    <name type="scientific">Zea mays</name>
    <name type="common">Maize</name>
    <dbReference type="NCBI Taxonomy" id="4577"/>
    <lineage>
        <taxon>Eukaryota</taxon>
        <taxon>Viridiplantae</taxon>
        <taxon>Streptophyta</taxon>
        <taxon>Embryophyta</taxon>
        <taxon>Tracheophyta</taxon>
        <taxon>Spermatophyta</taxon>
        <taxon>Magnoliopsida</taxon>
        <taxon>Liliopsida</taxon>
        <taxon>Poales</taxon>
        <taxon>Poaceae</taxon>
        <taxon>PACMAD clade</taxon>
        <taxon>Panicoideae</taxon>
        <taxon>Andropogonodae</taxon>
        <taxon>Andropogoneae</taxon>
        <taxon>Tripsacinae</taxon>
        <taxon>Zea</taxon>
    </lineage>
</organism>
<proteinExistence type="evidence at transcript level"/>
<dbReference type="Pfam" id="PF11904">
    <property type="entry name" value="ANKRD13_C"/>
    <property type="match status" value="1"/>
</dbReference>